<dbReference type="InterPro" id="IPR022357">
    <property type="entry name" value="MIP_CS"/>
</dbReference>
<feature type="transmembrane region" description="Helical" evidence="3">
    <location>
        <begin position="238"/>
        <end position="257"/>
    </location>
</feature>
<keyword evidence="5" id="KW-1185">Reference proteome</keyword>
<organism evidence="4 5">
    <name type="scientific">Phytophthora pseudosyringae</name>
    <dbReference type="NCBI Taxonomy" id="221518"/>
    <lineage>
        <taxon>Eukaryota</taxon>
        <taxon>Sar</taxon>
        <taxon>Stramenopiles</taxon>
        <taxon>Oomycota</taxon>
        <taxon>Peronosporomycetes</taxon>
        <taxon>Peronosporales</taxon>
        <taxon>Peronosporaceae</taxon>
        <taxon>Phytophthora</taxon>
    </lineage>
</organism>
<evidence type="ECO:0000313" key="4">
    <source>
        <dbReference type="EMBL" id="KAG7379016.1"/>
    </source>
</evidence>
<dbReference type="InterPro" id="IPR050363">
    <property type="entry name" value="MIP/Aquaporin"/>
</dbReference>
<protein>
    <submittedName>
        <fullName evidence="4">Phosphatidylinositide phosphatase SAC1</fullName>
    </submittedName>
</protein>
<feature type="transmembrane region" description="Helical" evidence="3">
    <location>
        <begin position="48"/>
        <end position="68"/>
    </location>
</feature>
<keyword evidence="3" id="KW-0812">Transmembrane</keyword>
<dbReference type="PANTHER" id="PTHR43829">
    <property type="entry name" value="AQUAPORIN OR AQUAGLYCEROPORIN RELATED"/>
    <property type="match status" value="1"/>
</dbReference>
<dbReference type="PANTHER" id="PTHR43829:SF9">
    <property type="entry name" value="AQUAPORIN-9"/>
    <property type="match status" value="1"/>
</dbReference>
<comment type="caution">
    <text evidence="4">The sequence shown here is derived from an EMBL/GenBank/DDBJ whole genome shotgun (WGS) entry which is preliminary data.</text>
</comment>
<dbReference type="GO" id="GO:0005886">
    <property type="term" value="C:plasma membrane"/>
    <property type="evidence" value="ECO:0007669"/>
    <property type="project" value="TreeGrafter"/>
</dbReference>
<keyword evidence="1" id="KW-0813">Transport</keyword>
<feature type="transmembrane region" description="Helical" evidence="3">
    <location>
        <begin position="293"/>
        <end position="313"/>
    </location>
</feature>
<dbReference type="Proteomes" id="UP000694044">
    <property type="component" value="Unassembled WGS sequence"/>
</dbReference>
<name>A0A8T1VDI2_9STRA</name>
<sequence>MDSNVLFATLRPLALECASEFVGTFVLVFLGTAGIATAAFTGPDSWDLAIEQVAIGWGFAAMLATFIASPGSGAHLNPAVTLAIAVSPHGRSGFPKRKIPAYMLFQLLGATFAALAVYVMFGSAIKRFEDRLGLSRGAPSSSLSAVAFGASFPHPQLVYGKHEEDSSLWNKSDVSALGTVFLEALGTLLFVLVQRVVRQPIQPTGVVAFTSSTSGGGGGGAIHENNDLPPPRMPSTPLAPLYVGAALAALTMVMTPFTQACLNPARDFGPRMVAAIAGWGSVALPGDRADSCWVYLVGPFVGALAGSLLYDVVIHPGLQTRDEAAAAWMRHQQIEGEAILEQLEKSQTLLSVAPGGGFDPLATRGLHHSDFRDSPTPHNYRLSSPGHLHTYAA</sequence>
<keyword evidence="3" id="KW-1133">Transmembrane helix</keyword>
<gene>
    <name evidence="4" type="primary">SACM1L_1</name>
    <name evidence="4" type="ORF">PHYPSEUDO_009148</name>
</gene>
<dbReference type="EMBL" id="JAGDFM010000378">
    <property type="protein sequence ID" value="KAG7379016.1"/>
    <property type="molecule type" value="Genomic_DNA"/>
</dbReference>
<evidence type="ECO:0000256" key="2">
    <source>
        <dbReference type="SAM" id="MobiDB-lite"/>
    </source>
</evidence>
<evidence type="ECO:0000313" key="5">
    <source>
        <dbReference type="Proteomes" id="UP000694044"/>
    </source>
</evidence>
<reference evidence="4" key="1">
    <citation type="submission" date="2021-02" db="EMBL/GenBank/DDBJ databases">
        <authorList>
            <person name="Palmer J.M."/>
        </authorList>
    </citation>
    <scope>NUCLEOTIDE SEQUENCE</scope>
    <source>
        <strain evidence="4">SCRP734</strain>
    </source>
</reference>
<dbReference type="GO" id="GO:0015254">
    <property type="term" value="F:glycerol channel activity"/>
    <property type="evidence" value="ECO:0007669"/>
    <property type="project" value="TreeGrafter"/>
</dbReference>
<feature type="transmembrane region" description="Helical" evidence="3">
    <location>
        <begin position="99"/>
        <end position="121"/>
    </location>
</feature>
<proteinExistence type="predicted"/>
<dbReference type="OrthoDB" id="3222at2759"/>
<dbReference type="InterPro" id="IPR000425">
    <property type="entry name" value="MIP"/>
</dbReference>
<feature type="region of interest" description="Disordered" evidence="2">
    <location>
        <begin position="364"/>
        <end position="393"/>
    </location>
</feature>
<evidence type="ECO:0000256" key="3">
    <source>
        <dbReference type="SAM" id="Phobius"/>
    </source>
</evidence>
<keyword evidence="3" id="KW-0472">Membrane</keyword>
<dbReference type="AlphaFoldDB" id="A0A8T1VDI2"/>
<accession>A0A8T1VDI2</accession>
<feature type="transmembrane region" description="Helical" evidence="3">
    <location>
        <begin position="21"/>
        <end position="41"/>
    </location>
</feature>
<dbReference type="PROSITE" id="PS00221">
    <property type="entry name" value="MIP"/>
    <property type="match status" value="1"/>
</dbReference>
<evidence type="ECO:0000256" key="1">
    <source>
        <dbReference type="ARBA" id="ARBA00022448"/>
    </source>
</evidence>
<feature type="transmembrane region" description="Helical" evidence="3">
    <location>
        <begin position="174"/>
        <end position="193"/>
    </location>
</feature>
<dbReference type="Pfam" id="PF00230">
    <property type="entry name" value="MIP"/>
    <property type="match status" value="2"/>
</dbReference>